<dbReference type="AlphaFoldDB" id="A0A7I8DE62"/>
<name>A0A7I8DE62_9BACL</name>
<organism evidence="1 2">
    <name type="scientific">Effusibacillus dendaii</name>
    <dbReference type="NCBI Taxonomy" id="2743772"/>
    <lineage>
        <taxon>Bacteria</taxon>
        <taxon>Bacillati</taxon>
        <taxon>Bacillota</taxon>
        <taxon>Bacilli</taxon>
        <taxon>Bacillales</taxon>
        <taxon>Alicyclobacillaceae</taxon>
        <taxon>Effusibacillus</taxon>
    </lineage>
</organism>
<gene>
    <name evidence="1" type="ORF">skT53_11660</name>
</gene>
<dbReference type="EMBL" id="AP023366">
    <property type="protein sequence ID" value="BCJ86181.1"/>
    <property type="molecule type" value="Genomic_DNA"/>
</dbReference>
<dbReference type="RefSeq" id="WP_200760211.1">
    <property type="nucleotide sequence ID" value="NZ_AP023366.1"/>
</dbReference>
<evidence type="ECO:0000313" key="1">
    <source>
        <dbReference type="EMBL" id="BCJ86181.1"/>
    </source>
</evidence>
<dbReference type="Proteomes" id="UP000593802">
    <property type="component" value="Chromosome"/>
</dbReference>
<keyword evidence="2" id="KW-1185">Reference proteome</keyword>
<sequence length="147" mass="17154">MQPLFKFPKAGHYAFFYETAHLMLISWERDDKKELYRISGQQGETISLDFPGELYTDRVMDMISRIFFINVQEASEEKRYTLGAYFTRHSHAYAVYYERDAAAGELIFFRVIDEGTGYGLDVVEDPAEYQAVAAEIEERYGGFLQFH</sequence>
<proteinExistence type="predicted"/>
<reference evidence="1 2" key="1">
    <citation type="submission" date="2020-08" db="EMBL/GenBank/DDBJ databases">
        <title>Complete Genome Sequence of Effusibacillus dendaii Strain skT53, Isolated from Farmland soil.</title>
        <authorList>
            <person name="Konishi T."/>
            <person name="Kawasaki H."/>
        </authorList>
    </citation>
    <scope>NUCLEOTIDE SEQUENCE [LARGE SCALE GENOMIC DNA]</scope>
    <source>
        <strain evidence="2">skT53</strain>
    </source>
</reference>
<evidence type="ECO:0000313" key="2">
    <source>
        <dbReference type="Proteomes" id="UP000593802"/>
    </source>
</evidence>
<protein>
    <submittedName>
        <fullName evidence="1">Uncharacterized protein</fullName>
    </submittedName>
</protein>
<accession>A0A7I8DE62</accession>
<dbReference type="KEGG" id="eff:skT53_11660"/>